<comment type="similarity">
    <text evidence="1">Belongs to the phosphoglycerate mutase family. BPG-dependent PGAM subfamily.</text>
</comment>
<evidence type="ECO:0000313" key="6">
    <source>
        <dbReference type="Proteomes" id="UP001589890"/>
    </source>
</evidence>
<dbReference type="Gene3D" id="3.40.50.1240">
    <property type="entry name" value="Phosphoglycerate mutase-like"/>
    <property type="match status" value="1"/>
</dbReference>
<dbReference type="InterPro" id="IPR013078">
    <property type="entry name" value="His_Pase_superF_clade-1"/>
</dbReference>
<proteinExistence type="inferred from homology"/>
<organism evidence="5 6">
    <name type="scientific">Kribbella deserti</name>
    <dbReference type="NCBI Taxonomy" id="1926257"/>
    <lineage>
        <taxon>Bacteria</taxon>
        <taxon>Bacillati</taxon>
        <taxon>Actinomycetota</taxon>
        <taxon>Actinomycetes</taxon>
        <taxon>Propionibacteriales</taxon>
        <taxon>Kribbellaceae</taxon>
        <taxon>Kribbella</taxon>
    </lineage>
</organism>
<dbReference type="InterPro" id="IPR005952">
    <property type="entry name" value="Phosphogly_mut1"/>
</dbReference>
<sequence length="181" mass="20438">MPVRIVYETHATTVDNESGFATGHRPGRLSAAGRRQAVELGQRRRDDGIDVVFSSDLRRAIETVELAFDGSAIPRRQDVRLRECDYGDLNGALVMFLEPRRQYVDRPFPNGESYRDVVERTRLFLADLQPEYGDARVLLVAHSANRWALQCLLAGAVLEDLVDAPFAWQPGWEFDLPAEPL</sequence>
<dbReference type="InterPro" id="IPR029033">
    <property type="entry name" value="His_PPase_superfam"/>
</dbReference>
<keyword evidence="3" id="KW-0324">Glycolysis</keyword>
<keyword evidence="5" id="KW-0378">Hydrolase</keyword>
<reference evidence="5 6" key="1">
    <citation type="submission" date="2024-09" db="EMBL/GenBank/DDBJ databases">
        <authorList>
            <person name="Sun Q."/>
            <person name="Mori K."/>
        </authorList>
    </citation>
    <scope>NUCLEOTIDE SEQUENCE [LARGE SCALE GENOMIC DNA]</scope>
    <source>
        <strain evidence="5 6">CGMCC 1.15906</strain>
    </source>
</reference>
<dbReference type="PANTHER" id="PTHR11931">
    <property type="entry name" value="PHOSPHOGLYCERATE MUTASE"/>
    <property type="match status" value="1"/>
</dbReference>
<dbReference type="SMART" id="SM00855">
    <property type="entry name" value="PGAM"/>
    <property type="match status" value="1"/>
</dbReference>
<dbReference type="Proteomes" id="UP001589890">
    <property type="component" value="Unassembled WGS sequence"/>
</dbReference>
<accession>A0ABV6QJJ9</accession>
<dbReference type="GO" id="GO:0016787">
    <property type="term" value="F:hydrolase activity"/>
    <property type="evidence" value="ECO:0007669"/>
    <property type="project" value="UniProtKB-KW"/>
</dbReference>
<keyword evidence="4" id="KW-0413">Isomerase</keyword>
<evidence type="ECO:0000256" key="1">
    <source>
        <dbReference type="ARBA" id="ARBA00006717"/>
    </source>
</evidence>
<protein>
    <recommendedName>
        <fullName evidence="2">phosphoglycerate mutase (2,3-diphosphoglycerate-dependent)</fullName>
        <ecNumber evidence="2">5.4.2.11</ecNumber>
    </recommendedName>
</protein>
<evidence type="ECO:0000313" key="5">
    <source>
        <dbReference type="EMBL" id="MFC0624758.1"/>
    </source>
</evidence>
<dbReference type="Pfam" id="PF00300">
    <property type="entry name" value="His_Phos_1"/>
    <property type="match status" value="1"/>
</dbReference>
<evidence type="ECO:0000256" key="3">
    <source>
        <dbReference type="ARBA" id="ARBA00023152"/>
    </source>
</evidence>
<dbReference type="EC" id="5.4.2.11" evidence="2"/>
<dbReference type="CDD" id="cd07067">
    <property type="entry name" value="HP_PGM_like"/>
    <property type="match status" value="1"/>
</dbReference>
<evidence type="ECO:0000256" key="2">
    <source>
        <dbReference type="ARBA" id="ARBA00012028"/>
    </source>
</evidence>
<dbReference type="SUPFAM" id="SSF53254">
    <property type="entry name" value="Phosphoglycerate mutase-like"/>
    <property type="match status" value="1"/>
</dbReference>
<dbReference type="EMBL" id="JBHLTC010000014">
    <property type="protein sequence ID" value="MFC0624758.1"/>
    <property type="molecule type" value="Genomic_DNA"/>
</dbReference>
<comment type="caution">
    <text evidence="5">The sequence shown here is derived from an EMBL/GenBank/DDBJ whole genome shotgun (WGS) entry which is preliminary data.</text>
</comment>
<name>A0ABV6QJJ9_9ACTN</name>
<evidence type="ECO:0000256" key="4">
    <source>
        <dbReference type="ARBA" id="ARBA00023235"/>
    </source>
</evidence>
<keyword evidence="6" id="KW-1185">Reference proteome</keyword>
<dbReference type="RefSeq" id="WP_380046462.1">
    <property type="nucleotide sequence ID" value="NZ_JBHLTC010000014.1"/>
</dbReference>
<gene>
    <name evidence="5" type="ORF">ACFFGN_11845</name>
</gene>